<evidence type="ECO:0000313" key="4">
    <source>
        <dbReference type="Proteomes" id="UP000460718"/>
    </source>
</evidence>
<evidence type="ECO:0000313" key="5">
    <source>
        <dbReference type="Proteomes" id="UP000476176"/>
    </source>
</evidence>
<evidence type="ECO:0000313" key="2">
    <source>
        <dbReference type="EMBL" id="KAE9182941.1"/>
    </source>
</evidence>
<dbReference type="EMBL" id="QXGC01002688">
    <property type="protein sequence ID" value="KAE9182941.1"/>
    <property type="molecule type" value="Genomic_DNA"/>
</dbReference>
<dbReference type="AlphaFoldDB" id="A0A6A3J3T1"/>
<dbReference type="EMBL" id="QXFY01001679">
    <property type="protein sequence ID" value="KAE9311970.1"/>
    <property type="molecule type" value="Genomic_DNA"/>
</dbReference>
<protein>
    <submittedName>
        <fullName evidence="1">Uncharacterized protein</fullName>
    </submittedName>
</protein>
<dbReference type="EMBL" id="QXFW01001564">
    <property type="protein sequence ID" value="KAE8988932.1"/>
    <property type="molecule type" value="Genomic_DNA"/>
</dbReference>
<evidence type="ECO:0000313" key="1">
    <source>
        <dbReference type="EMBL" id="KAE8988932.1"/>
    </source>
</evidence>
<sequence>MVTRSKWGVCTHTHEVVVQPTLTNSTKTSAKMTTPLLAAESSPTTRSRSVLMNHQMMMQWLDLFLEMKMIPVASPKGQRLSAKT</sequence>
<dbReference type="Proteomes" id="UP000460718">
    <property type="component" value="Unassembled WGS sequence"/>
</dbReference>
<dbReference type="Proteomes" id="UP000486351">
    <property type="component" value="Unassembled WGS sequence"/>
</dbReference>
<comment type="caution">
    <text evidence="1">The sequence shown here is derived from an EMBL/GenBank/DDBJ whole genome shotgun (WGS) entry which is preliminary data.</text>
</comment>
<evidence type="ECO:0000313" key="6">
    <source>
        <dbReference type="Proteomes" id="UP000486351"/>
    </source>
</evidence>
<dbReference type="Proteomes" id="UP000476176">
    <property type="component" value="Unassembled WGS sequence"/>
</dbReference>
<accession>A0A6A3J3T1</accession>
<name>A0A6A3J3T1_9STRA</name>
<organism evidence="1 4">
    <name type="scientific">Phytophthora fragariae</name>
    <dbReference type="NCBI Taxonomy" id="53985"/>
    <lineage>
        <taxon>Eukaryota</taxon>
        <taxon>Sar</taxon>
        <taxon>Stramenopiles</taxon>
        <taxon>Oomycota</taxon>
        <taxon>Peronosporomycetes</taxon>
        <taxon>Peronosporales</taxon>
        <taxon>Peronosporaceae</taxon>
        <taxon>Phytophthora</taxon>
    </lineage>
</organism>
<reference evidence="4 5" key="1">
    <citation type="submission" date="2018-09" db="EMBL/GenBank/DDBJ databases">
        <title>Genomic investigation of the strawberry pathogen Phytophthora fragariae indicates pathogenicity is determined by transcriptional variation in three key races.</title>
        <authorList>
            <person name="Adams T.M."/>
            <person name="Armitage A.D."/>
            <person name="Sobczyk M.K."/>
            <person name="Bates H.J."/>
            <person name="Dunwell J.M."/>
            <person name="Nellist C.F."/>
            <person name="Harrison R.J."/>
        </authorList>
    </citation>
    <scope>NUCLEOTIDE SEQUENCE [LARGE SCALE GENOMIC DNA]</scope>
    <source>
        <strain evidence="2 5">BC-23</strain>
        <strain evidence="3 6">NOV-77</strain>
        <strain evidence="1 4">SCRP245</strain>
    </source>
</reference>
<evidence type="ECO:0000313" key="3">
    <source>
        <dbReference type="EMBL" id="KAE9311970.1"/>
    </source>
</evidence>
<proteinExistence type="predicted"/>
<gene>
    <name evidence="2" type="ORF">PF004_g24094</name>
    <name evidence="3" type="ORF">PF008_g20071</name>
    <name evidence="1" type="ORF">PF011_g18979</name>
</gene>